<dbReference type="Ensembl" id="ENSGWIT00000042194.1">
    <property type="protein sequence ID" value="ENSGWIP00000038774.1"/>
    <property type="gene ID" value="ENSGWIG00000019784.1"/>
</dbReference>
<evidence type="ECO:0000256" key="1">
    <source>
        <dbReference type="ARBA" id="ARBA00022614"/>
    </source>
</evidence>
<feature type="compositionally biased region" description="Polar residues" evidence="3">
    <location>
        <begin position="234"/>
        <end position="254"/>
    </location>
</feature>
<feature type="region of interest" description="Disordered" evidence="3">
    <location>
        <begin position="215"/>
        <end position="254"/>
    </location>
</feature>
<organism evidence="5 6">
    <name type="scientific">Gouania willdenowi</name>
    <name type="common">Blunt-snouted clingfish</name>
    <name type="synonym">Lepadogaster willdenowi</name>
    <dbReference type="NCBI Taxonomy" id="441366"/>
    <lineage>
        <taxon>Eukaryota</taxon>
        <taxon>Metazoa</taxon>
        <taxon>Chordata</taxon>
        <taxon>Craniata</taxon>
        <taxon>Vertebrata</taxon>
        <taxon>Euteleostomi</taxon>
        <taxon>Actinopterygii</taxon>
        <taxon>Neopterygii</taxon>
        <taxon>Teleostei</taxon>
        <taxon>Neoteleostei</taxon>
        <taxon>Acanthomorphata</taxon>
        <taxon>Ovalentaria</taxon>
        <taxon>Blenniimorphae</taxon>
        <taxon>Blenniiformes</taxon>
        <taxon>Gobiesocoidei</taxon>
        <taxon>Gobiesocidae</taxon>
        <taxon>Gobiesocinae</taxon>
        <taxon>Gouania</taxon>
    </lineage>
</organism>
<dbReference type="InterPro" id="IPR003591">
    <property type="entry name" value="Leu-rich_rpt_typical-subtyp"/>
</dbReference>
<evidence type="ECO:0000259" key="4">
    <source>
        <dbReference type="Pfam" id="PF23598"/>
    </source>
</evidence>
<dbReference type="PANTHER" id="PTHR48051:SF42">
    <property type="entry name" value="LEUCINE-RICH REPEAT-CONTAINING PROTEIN 18-LIKE"/>
    <property type="match status" value="1"/>
</dbReference>
<reference evidence="5" key="2">
    <citation type="submission" date="2025-08" db="UniProtKB">
        <authorList>
            <consortium name="Ensembl"/>
        </authorList>
    </citation>
    <scope>IDENTIFICATION</scope>
</reference>
<keyword evidence="6" id="KW-1185">Reference proteome</keyword>
<dbReference type="Gene3D" id="3.80.10.10">
    <property type="entry name" value="Ribonuclease Inhibitor"/>
    <property type="match status" value="1"/>
</dbReference>
<dbReference type="PROSITE" id="PS51450">
    <property type="entry name" value="LRR"/>
    <property type="match status" value="2"/>
</dbReference>
<reference evidence="5" key="1">
    <citation type="submission" date="2020-06" db="EMBL/GenBank/DDBJ databases">
        <authorList>
            <consortium name="Wellcome Sanger Institute Data Sharing"/>
        </authorList>
    </citation>
    <scope>NUCLEOTIDE SEQUENCE [LARGE SCALE GENOMIC DNA]</scope>
</reference>
<accession>A0A8C5H1Y5</accession>
<evidence type="ECO:0000313" key="5">
    <source>
        <dbReference type="Ensembl" id="ENSGWIP00000038774.1"/>
    </source>
</evidence>
<keyword evidence="2" id="KW-0677">Repeat</keyword>
<evidence type="ECO:0000256" key="2">
    <source>
        <dbReference type="ARBA" id="ARBA00022737"/>
    </source>
</evidence>
<dbReference type="Pfam" id="PF23598">
    <property type="entry name" value="LRR_14"/>
    <property type="match status" value="1"/>
</dbReference>
<dbReference type="PRINTS" id="PR00019">
    <property type="entry name" value="LEURICHRPT"/>
</dbReference>
<dbReference type="GO" id="GO:0005737">
    <property type="term" value="C:cytoplasm"/>
    <property type="evidence" value="ECO:0007669"/>
    <property type="project" value="TreeGrafter"/>
</dbReference>
<dbReference type="InterPro" id="IPR055414">
    <property type="entry name" value="LRR_R13L4/SHOC2-like"/>
</dbReference>
<protein>
    <submittedName>
        <fullName evidence="5">Leucine rich repeat containing 18a</fullName>
    </submittedName>
</protein>
<feature type="compositionally biased region" description="Basic and acidic residues" evidence="3">
    <location>
        <begin position="215"/>
        <end position="230"/>
    </location>
</feature>
<sequence length="254" mass="28403">LALIREGKGKGPKEPKVTLKAAKNATRLTPEGCNSLTLSNMGIITFPICLLNLTDIEELDLSRNLIEKLPDNFGDFSSLKKLDLHSNKLESLPESIGNLMSLTHLNLSNNRLTSEGLPSSLGSLLNLKTLNLGLNQLDMLPSSLEALENLEELALFDNLFDKLPEFLEVLPNLTKVNFIRHLSSQKDGEDTNEKKEVHEKEVHLVHESILCQKCQKNEKEESESDNKEEPNPFSGLTTPNSVAKVNQNEWRIKK</sequence>
<dbReference type="InterPro" id="IPR001611">
    <property type="entry name" value="Leu-rich_rpt"/>
</dbReference>
<feature type="domain" description="Disease resistance R13L4/SHOC-2-like LRR" evidence="4">
    <location>
        <begin position="73"/>
        <end position="195"/>
    </location>
</feature>
<dbReference type="SMART" id="SM00369">
    <property type="entry name" value="LRR_TYP"/>
    <property type="match status" value="5"/>
</dbReference>
<evidence type="ECO:0000256" key="3">
    <source>
        <dbReference type="SAM" id="MobiDB-lite"/>
    </source>
</evidence>
<dbReference type="SUPFAM" id="SSF52047">
    <property type="entry name" value="RNI-like"/>
    <property type="match status" value="1"/>
</dbReference>
<dbReference type="Proteomes" id="UP000694680">
    <property type="component" value="Chromosome 15"/>
</dbReference>
<dbReference type="InterPro" id="IPR032675">
    <property type="entry name" value="LRR_dom_sf"/>
</dbReference>
<proteinExistence type="predicted"/>
<dbReference type="PANTHER" id="PTHR48051">
    <property type="match status" value="1"/>
</dbReference>
<keyword evidence="1" id="KW-0433">Leucine-rich repeat</keyword>
<evidence type="ECO:0000313" key="6">
    <source>
        <dbReference type="Proteomes" id="UP000694680"/>
    </source>
</evidence>
<dbReference type="AlphaFoldDB" id="A0A8C5H1Y5"/>
<reference evidence="5" key="3">
    <citation type="submission" date="2025-09" db="UniProtKB">
        <authorList>
            <consortium name="Ensembl"/>
        </authorList>
    </citation>
    <scope>IDENTIFICATION</scope>
</reference>
<dbReference type="SMART" id="SM00364">
    <property type="entry name" value="LRR_BAC"/>
    <property type="match status" value="5"/>
</dbReference>
<dbReference type="InterPro" id="IPR050216">
    <property type="entry name" value="LRR_domain-containing"/>
</dbReference>
<name>A0A8C5H1Y5_GOUWI</name>